<dbReference type="PANTHER" id="PTHR47990">
    <property type="entry name" value="2-OXOGLUTARATE (2OG) AND FE(II)-DEPENDENT OXYGENASE SUPERFAMILY PROTEIN-RELATED"/>
    <property type="match status" value="1"/>
</dbReference>
<accession>A0AAV5KNW6</accession>
<sequence length="332" mass="37553">MSEMTNLESYPPLFRNLNGHSHISDDHNQTVGDSLDSDPLPLIDLQLPDSDKLGAACKNWGIFRLVNHGIPPTLTTQLQDSAKRLFSLPFESKQALFNGPVSYFWGTPALTTSGTALRGALNINWLEGLSVFHSQLSQVGFQDPMINAFRLLLEEYGRHQVRIAKILYGAMSKNLNLDSKQSQIFSEPIGYHRIYRYPVSPNPNELSGMEEHTDSSVLTILHQDQIGGLEFFRDNKWLPVKHVPNTLIVNIGDMMQAASDDEYISVKHRVRANKDEERFSICYFEFPADGAVIHSSKYRPFTYPEFSAQVQEDIKTVGYKVGLPRFKLHPNS</sequence>
<evidence type="ECO:0000256" key="2">
    <source>
        <dbReference type="ARBA" id="ARBA00023004"/>
    </source>
</evidence>
<evidence type="ECO:0000256" key="3">
    <source>
        <dbReference type="RuleBase" id="RU003682"/>
    </source>
</evidence>
<proteinExistence type="inferred from homology"/>
<evidence type="ECO:0000313" key="6">
    <source>
        <dbReference type="Proteomes" id="UP001054252"/>
    </source>
</evidence>
<name>A0AAV5KNW6_9ROSI</name>
<dbReference type="InterPro" id="IPR044861">
    <property type="entry name" value="IPNS-like_FE2OG_OXY"/>
</dbReference>
<keyword evidence="6" id="KW-1185">Reference proteome</keyword>
<dbReference type="InterPro" id="IPR027443">
    <property type="entry name" value="IPNS-like_sf"/>
</dbReference>
<dbReference type="GO" id="GO:0016491">
    <property type="term" value="F:oxidoreductase activity"/>
    <property type="evidence" value="ECO:0007669"/>
    <property type="project" value="UniProtKB-KW"/>
</dbReference>
<dbReference type="SUPFAM" id="SSF51197">
    <property type="entry name" value="Clavaminate synthase-like"/>
    <property type="match status" value="1"/>
</dbReference>
<protein>
    <recommendedName>
        <fullName evidence="4">Fe2OG dioxygenase domain-containing protein</fullName>
    </recommendedName>
</protein>
<reference evidence="5 6" key="1">
    <citation type="journal article" date="2021" name="Commun. Biol.">
        <title>The genome of Shorea leprosula (Dipterocarpaceae) highlights the ecological relevance of drought in aseasonal tropical rainforests.</title>
        <authorList>
            <person name="Ng K.K.S."/>
            <person name="Kobayashi M.J."/>
            <person name="Fawcett J.A."/>
            <person name="Hatakeyama M."/>
            <person name="Paape T."/>
            <person name="Ng C.H."/>
            <person name="Ang C.C."/>
            <person name="Tnah L.H."/>
            <person name="Lee C.T."/>
            <person name="Nishiyama T."/>
            <person name="Sese J."/>
            <person name="O'Brien M.J."/>
            <person name="Copetti D."/>
            <person name="Mohd Noor M.I."/>
            <person name="Ong R.C."/>
            <person name="Putra M."/>
            <person name="Sireger I.Z."/>
            <person name="Indrioko S."/>
            <person name="Kosugi Y."/>
            <person name="Izuno A."/>
            <person name="Isagi Y."/>
            <person name="Lee S.L."/>
            <person name="Shimizu K.K."/>
        </authorList>
    </citation>
    <scope>NUCLEOTIDE SEQUENCE [LARGE SCALE GENOMIC DNA]</scope>
    <source>
        <strain evidence="5">214</strain>
    </source>
</reference>
<gene>
    <name evidence="5" type="ORF">SLEP1_g35564</name>
</gene>
<dbReference type="InterPro" id="IPR050231">
    <property type="entry name" value="Iron_ascorbate_oxido_reductase"/>
</dbReference>
<dbReference type="InterPro" id="IPR005123">
    <property type="entry name" value="Oxoglu/Fe-dep_dioxygenase_dom"/>
</dbReference>
<dbReference type="InterPro" id="IPR026992">
    <property type="entry name" value="DIOX_N"/>
</dbReference>
<evidence type="ECO:0000256" key="1">
    <source>
        <dbReference type="ARBA" id="ARBA00022723"/>
    </source>
</evidence>
<dbReference type="PROSITE" id="PS51471">
    <property type="entry name" value="FE2OG_OXY"/>
    <property type="match status" value="1"/>
</dbReference>
<evidence type="ECO:0000259" key="4">
    <source>
        <dbReference type="PROSITE" id="PS51471"/>
    </source>
</evidence>
<comment type="caution">
    <text evidence="5">The sequence shown here is derived from an EMBL/GenBank/DDBJ whole genome shotgun (WGS) entry which is preliminary data.</text>
</comment>
<dbReference type="GO" id="GO:0046872">
    <property type="term" value="F:metal ion binding"/>
    <property type="evidence" value="ECO:0007669"/>
    <property type="project" value="UniProtKB-KW"/>
</dbReference>
<dbReference type="Gene3D" id="2.60.120.330">
    <property type="entry name" value="B-lactam Antibiotic, Isopenicillin N Synthase, Chain"/>
    <property type="match status" value="1"/>
</dbReference>
<dbReference type="AlphaFoldDB" id="A0AAV5KNW6"/>
<comment type="similarity">
    <text evidence="3">Belongs to the iron/ascorbate-dependent oxidoreductase family.</text>
</comment>
<keyword evidence="1 3" id="KW-0479">Metal-binding</keyword>
<dbReference type="EMBL" id="BPVZ01000071">
    <property type="protein sequence ID" value="GKV26221.1"/>
    <property type="molecule type" value="Genomic_DNA"/>
</dbReference>
<keyword evidence="3" id="KW-0560">Oxidoreductase</keyword>
<keyword evidence="2 3" id="KW-0408">Iron</keyword>
<feature type="domain" description="Fe2OG dioxygenase" evidence="4">
    <location>
        <begin position="188"/>
        <end position="287"/>
    </location>
</feature>
<dbReference type="Pfam" id="PF03171">
    <property type="entry name" value="2OG-FeII_Oxy"/>
    <property type="match status" value="1"/>
</dbReference>
<dbReference type="Proteomes" id="UP001054252">
    <property type="component" value="Unassembled WGS sequence"/>
</dbReference>
<evidence type="ECO:0000313" key="5">
    <source>
        <dbReference type="EMBL" id="GKV26221.1"/>
    </source>
</evidence>
<organism evidence="5 6">
    <name type="scientific">Rubroshorea leprosula</name>
    <dbReference type="NCBI Taxonomy" id="152421"/>
    <lineage>
        <taxon>Eukaryota</taxon>
        <taxon>Viridiplantae</taxon>
        <taxon>Streptophyta</taxon>
        <taxon>Embryophyta</taxon>
        <taxon>Tracheophyta</taxon>
        <taxon>Spermatophyta</taxon>
        <taxon>Magnoliopsida</taxon>
        <taxon>eudicotyledons</taxon>
        <taxon>Gunneridae</taxon>
        <taxon>Pentapetalae</taxon>
        <taxon>rosids</taxon>
        <taxon>malvids</taxon>
        <taxon>Malvales</taxon>
        <taxon>Dipterocarpaceae</taxon>
        <taxon>Rubroshorea</taxon>
    </lineage>
</organism>
<dbReference type="Pfam" id="PF14226">
    <property type="entry name" value="DIOX_N"/>
    <property type="match status" value="1"/>
</dbReference>